<dbReference type="OMA" id="QVQVIHE"/>
<dbReference type="InterPro" id="IPR055327">
    <property type="entry name" value="TRAF1A/B"/>
</dbReference>
<comment type="caution">
    <text evidence="2">The sequence shown here is derived from an EMBL/GenBank/DDBJ whole genome shotgun (WGS) entry which is preliminary data.</text>
</comment>
<dbReference type="PANTHER" id="PTHR47477">
    <property type="entry name" value="TNF RECEPTOR-ASSOCIATED FACTOR HOMOLOG 1A"/>
    <property type="match status" value="1"/>
</dbReference>
<dbReference type="InterPro" id="IPR008974">
    <property type="entry name" value="TRAF-like"/>
</dbReference>
<sequence length="411" mass="48484">MSDDNIRNDDRGENDESMHTIIISEKGNNLQSLEELLGADNMPNSLPYWDIDDYSDPDSYIELKPHELFEKMSWTIDNYPQMCERRLQSSSFYIGGYEWYILIQPEEGRISMYICLSDINQIVSGQSIVAQYTMSIKHSDPLMSKFYDGLQRFGEIDYRWGLENFMEISNILEEFVFDNKLIITIQLQVIRRELIHFYIYQVEQVCYRLIEDAKDKLYKLITYDKTKWSSFRRFWIGVDEKRKHNLMSKDTSTVLKQVIKYFFLMEVHCGLVMDSLFSGLRVLQSRFQKEETTANVLQVHVEEGNFVLKDDLFAMLEKVAMLELKPIQDQTCCLENNHNGESGKETIKDYIVRNEMRLAEIGLITLEVFVIDYIFSIEIEEAYKDYIHGNRLKMLIDNTMDSLQLKNPNPN</sequence>
<dbReference type="Gene3D" id="2.60.210.10">
    <property type="entry name" value="Apoptosis, Tumor Necrosis Factor Receptor Associated Protein 2, Chain A"/>
    <property type="match status" value="1"/>
</dbReference>
<accession>A0A0K9Q088</accession>
<gene>
    <name evidence="2" type="ORF">ZOSMA_13G00740</name>
</gene>
<dbReference type="STRING" id="29655.A0A0K9Q088"/>
<protein>
    <recommendedName>
        <fullName evidence="1">MATH domain-containing protein</fullName>
    </recommendedName>
</protein>
<dbReference type="PANTHER" id="PTHR47477:SF8">
    <property type="entry name" value="TNF RECEPTOR-ASSOCIATED FACTOR HOMOLOG 1A"/>
    <property type="match status" value="1"/>
</dbReference>
<dbReference type="AlphaFoldDB" id="A0A0K9Q088"/>
<dbReference type="OrthoDB" id="660257at2759"/>
<dbReference type="CDD" id="cd00121">
    <property type="entry name" value="MATH"/>
    <property type="match status" value="1"/>
</dbReference>
<evidence type="ECO:0000313" key="3">
    <source>
        <dbReference type="Proteomes" id="UP000036987"/>
    </source>
</evidence>
<dbReference type="PROSITE" id="PS50144">
    <property type="entry name" value="MATH"/>
    <property type="match status" value="1"/>
</dbReference>
<dbReference type="GO" id="GO:0045087">
    <property type="term" value="P:innate immune response"/>
    <property type="evidence" value="ECO:0000318"/>
    <property type="project" value="GO_Central"/>
</dbReference>
<dbReference type="Pfam" id="PF22486">
    <property type="entry name" value="MATH_2"/>
    <property type="match status" value="1"/>
</dbReference>
<organism evidence="2 3">
    <name type="scientific">Zostera marina</name>
    <name type="common">Eelgrass</name>
    <dbReference type="NCBI Taxonomy" id="29655"/>
    <lineage>
        <taxon>Eukaryota</taxon>
        <taxon>Viridiplantae</taxon>
        <taxon>Streptophyta</taxon>
        <taxon>Embryophyta</taxon>
        <taxon>Tracheophyta</taxon>
        <taxon>Spermatophyta</taxon>
        <taxon>Magnoliopsida</taxon>
        <taxon>Liliopsida</taxon>
        <taxon>Zosteraceae</taxon>
        <taxon>Zostera</taxon>
    </lineage>
</organism>
<dbReference type="EMBL" id="LFYR01000514">
    <property type="protein sequence ID" value="KMZ73870.1"/>
    <property type="molecule type" value="Genomic_DNA"/>
</dbReference>
<evidence type="ECO:0000259" key="1">
    <source>
        <dbReference type="PROSITE" id="PS50144"/>
    </source>
</evidence>
<keyword evidence="3" id="KW-1185">Reference proteome</keyword>
<reference evidence="3" key="1">
    <citation type="journal article" date="2016" name="Nature">
        <title>The genome of the seagrass Zostera marina reveals angiosperm adaptation to the sea.</title>
        <authorList>
            <person name="Olsen J.L."/>
            <person name="Rouze P."/>
            <person name="Verhelst B."/>
            <person name="Lin Y.-C."/>
            <person name="Bayer T."/>
            <person name="Collen J."/>
            <person name="Dattolo E."/>
            <person name="De Paoli E."/>
            <person name="Dittami S."/>
            <person name="Maumus F."/>
            <person name="Michel G."/>
            <person name="Kersting A."/>
            <person name="Lauritano C."/>
            <person name="Lohaus R."/>
            <person name="Toepel M."/>
            <person name="Tonon T."/>
            <person name="Vanneste K."/>
            <person name="Amirebrahimi M."/>
            <person name="Brakel J."/>
            <person name="Bostroem C."/>
            <person name="Chovatia M."/>
            <person name="Grimwood J."/>
            <person name="Jenkins J.W."/>
            <person name="Jueterbock A."/>
            <person name="Mraz A."/>
            <person name="Stam W.T."/>
            <person name="Tice H."/>
            <person name="Bornberg-Bauer E."/>
            <person name="Green P.J."/>
            <person name="Pearson G.A."/>
            <person name="Procaccini G."/>
            <person name="Duarte C.M."/>
            <person name="Schmutz J."/>
            <person name="Reusch T.B.H."/>
            <person name="Van de Peer Y."/>
        </authorList>
    </citation>
    <scope>NUCLEOTIDE SEQUENCE [LARGE SCALE GENOMIC DNA]</scope>
    <source>
        <strain evidence="3">cv. Finnish</strain>
    </source>
</reference>
<dbReference type="GO" id="GO:1905037">
    <property type="term" value="P:autophagosome organization"/>
    <property type="evidence" value="ECO:0000318"/>
    <property type="project" value="GO_Central"/>
</dbReference>
<dbReference type="InterPro" id="IPR002083">
    <property type="entry name" value="MATH/TRAF_dom"/>
</dbReference>
<dbReference type="Proteomes" id="UP000036987">
    <property type="component" value="Unassembled WGS sequence"/>
</dbReference>
<feature type="domain" description="MATH" evidence="1">
    <location>
        <begin position="69"/>
        <end position="187"/>
    </location>
</feature>
<name>A0A0K9Q088_ZOSMR</name>
<dbReference type="SUPFAM" id="SSF49599">
    <property type="entry name" value="TRAF domain-like"/>
    <property type="match status" value="1"/>
</dbReference>
<evidence type="ECO:0000313" key="2">
    <source>
        <dbReference type="EMBL" id="KMZ73870.1"/>
    </source>
</evidence>
<proteinExistence type="predicted"/>